<proteinExistence type="inferred from homology"/>
<dbReference type="PANTHER" id="PTHR13068">
    <property type="entry name" value="CGI-12 PROTEIN-RELATED"/>
    <property type="match status" value="1"/>
</dbReference>
<dbReference type="SMART" id="SM00733">
    <property type="entry name" value="Mterf"/>
    <property type="match status" value="7"/>
</dbReference>
<evidence type="ECO:0000313" key="4">
    <source>
        <dbReference type="Proteomes" id="UP000002630"/>
    </source>
</evidence>
<reference evidence="3 4" key="1">
    <citation type="journal article" date="2010" name="Nature">
        <title>The Ectocarpus genome and the independent evolution of multicellularity in brown algae.</title>
        <authorList>
            <person name="Cock J.M."/>
            <person name="Sterck L."/>
            <person name="Rouze P."/>
            <person name="Scornet D."/>
            <person name="Allen A.E."/>
            <person name="Amoutzias G."/>
            <person name="Anthouard V."/>
            <person name="Artiguenave F."/>
            <person name="Aury J.M."/>
            <person name="Badger J.H."/>
            <person name="Beszteri B."/>
            <person name="Billiau K."/>
            <person name="Bonnet E."/>
            <person name="Bothwell J.H."/>
            <person name="Bowler C."/>
            <person name="Boyen C."/>
            <person name="Brownlee C."/>
            <person name="Carrano C.J."/>
            <person name="Charrier B."/>
            <person name="Cho G.Y."/>
            <person name="Coelho S.M."/>
            <person name="Collen J."/>
            <person name="Corre E."/>
            <person name="Da Silva C."/>
            <person name="Delage L."/>
            <person name="Delaroque N."/>
            <person name="Dittami S.M."/>
            <person name="Doulbeau S."/>
            <person name="Elias M."/>
            <person name="Farnham G."/>
            <person name="Gachon C.M."/>
            <person name="Gschloessl B."/>
            <person name="Heesch S."/>
            <person name="Jabbari K."/>
            <person name="Jubin C."/>
            <person name="Kawai H."/>
            <person name="Kimura K."/>
            <person name="Kloareg B."/>
            <person name="Kupper F.C."/>
            <person name="Lang D."/>
            <person name="Le Bail A."/>
            <person name="Leblanc C."/>
            <person name="Lerouge P."/>
            <person name="Lohr M."/>
            <person name="Lopez P.J."/>
            <person name="Martens C."/>
            <person name="Maumus F."/>
            <person name="Michel G."/>
            <person name="Miranda-Saavedra D."/>
            <person name="Morales J."/>
            <person name="Moreau H."/>
            <person name="Motomura T."/>
            <person name="Nagasato C."/>
            <person name="Napoli C.A."/>
            <person name="Nelson D.R."/>
            <person name="Nyvall-Collen P."/>
            <person name="Peters A.F."/>
            <person name="Pommier C."/>
            <person name="Potin P."/>
            <person name="Poulain J."/>
            <person name="Quesneville H."/>
            <person name="Read B."/>
            <person name="Rensing S.A."/>
            <person name="Ritter A."/>
            <person name="Rousvoal S."/>
            <person name="Samanta M."/>
            <person name="Samson G."/>
            <person name="Schroeder D.C."/>
            <person name="Segurens B."/>
            <person name="Strittmatter M."/>
            <person name="Tonon T."/>
            <person name="Tregear J.W."/>
            <person name="Valentin K."/>
            <person name="von Dassow P."/>
            <person name="Yamagishi T."/>
            <person name="Van de Peer Y."/>
            <person name="Wincker P."/>
        </authorList>
    </citation>
    <scope>NUCLEOTIDE SEQUENCE [LARGE SCALE GENOMIC DNA]</scope>
    <source>
        <strain evidence="4">Ec32 / CCAP1310/4</strain>
    </source>
</reference>
<dbReference type="OrthoDB" id="637682at2759"/>
<evidence type="ECO:0000313" key="3">
    <source>
        <dbReference type="EMBL" id="CBJ26420.1"/>
    </source>
</evidence>
<dbReference type="eggNOG" id="KOG1267">
    <property type="taxonomic scope" value="Eukaryota"/>
</dbReference>
<dbReference type="STRING" id="2880.D7FXQ3"/>
<dbReference type="InParanoid" id="D7FXQ3"/>
<comment type="similarity">
    <text evidence="1">Belongs to the mTERF family.</text>
</comment>
<keyword evidence="2" id="KW-0809">Transit peptide</keyword>
<dbReference type="GO" id="GO:0003676">
    <property type="term" value="F:nucleic acid binding"/>
    <property type="evidence" value="ECO:0007669"/>
    <property type="project" value="InterPro"/>
</dbReference>
<dbReference type="EMBL" id="FN648520">
    <property type="protein sequence ID" value="CBJ26420.1"/>
    <property type="molecule type" value="Genomic_DNA"/>
</dbReference>
<evidence type="ECO:0000256" key="1">
    <source>
        <dbReference type="ARBA" id="ARBA00007692"/>
    </source>
</evidence>
<name>D7FXQ3_ECTSI</name>
<evidence type="ECO:0000256" key="2">
    <source>
        <dbReference type="ARBA" id="ARBA00022946"/>
    </source>
</evidence>
<dbReference type="InterPro" id="IPR038538">
    <property type="entry name" value="MTERF_sf"/>
</dbReference>
<organism evidence="3 4">
    <name type="scientific">Ectocarpus siliculosus</name>
    <name type="common">Brown alga</name>
    <name type="synonym">Conferva siliculosa</name>
    <dbReference type="NCBI Taxonomy" id="2880"/>
    <lineage>
        <taxon>Eukaryota</taxon>
        <taxon>Sar</taxon>
        <taxon>Stramenopiles</taxon>
        <taxon>Ochrophyta</taxon>
        <taxon>PX clade</taxon>
        <taxon>Phaeophyceae</taxon>
        <taxon>Ectocarpales</taxon>
        <taxon>Ectocarpaceae</taxon>
        <taxon>Ectocarpus</taxon>
    </lineage>
</organism>
<dbReference type="EMBL" id="FN649732">
    <property type="protein sequence ID" value="CBJ26420.1"/>
    <property type="molecule type" value="Genomic_DNA"/>
</dbReference>
<keyword evidence="4" id="KW-1185">Reference proteome</keyword>
<dbReference type="Proteomes" id="UP000002630">
    <property type="component" value="Linkage Group LG07"/>
</dbReference>
<dbReference type="Gene3D" id="1.25.70.10">
    <property type="entry name" value="Transcription termination factor 3, mitochondrial"/>
    <property type="match status" value="1"/>
</dbReference>
<sequence length="489" mass="53605">MRSMLIAAWQPAAPVLHKSTSIATGQLSLRCRWRRQETNSRSHRDSRWSLYSSLLALDGSTSGHQPPAPDPACREPYQSVIAGSLNSRRRNSGALSAMIAEDSNTADCNTNMKQDLAALLDVLQLKERDVLPELSKKSRALLGLGGEEALQDSDTARAVGDNVQRSGTDGYGRRSSAPWVMLDRKGVGMKADEVAAVVRSYPLLLTVGAGQARSVVNWLTRRAGLSSKQLVRVLKSHPAILRYDVERRLEPHAVWLEEEGLTNAGVAKVISKLPQMLGLNIESNLAPKTTWLKEYMGFSKIGVSSVLKAFPAVLALNVENLEGKAAWLEQRLNVDRAAVSKVLKLNPSLFGSSIKNSLRPKLEWLGEGLGLEEADIAIVVRACPNVLSYSVEDNLEPKMQWLQERMHLDKEGVAAMVRTFPSILGLSPEKNIEPKLTWLRENLGLTEELVLILVKRLDAREPAAPARCGLAANAPKQAARGRLRGTHPI</sequence>
<protein>
    <submittedName>
        <fullName evidence="3">Uncharacterized protein</fullName>
    </submittedName>
</protein>
<dbReference type="InterPro" id="IPR003690">
    <property type="entry name" value="MTERF"/>
</dbReference>
<dbReference type="Pfam" id="PF02536">
    <property type="entry name" value="mTERF"/>
    <property type="match status" value="1"/>
</dbReference>
<dbReference type="PANTHER" id="PTHR13068:SF112">
    <property type="entry name" value="TRANSCRIPTION TERMINATION FACTOR 3, MITOCHONDRIAL"/>
    <property type="match status" value="1"/>
</dbReference>
<accession>D7FXQ3</accession>
<dbReference type="AlphaFoldDB" id="D7FXQ3"/>
<gene>
    <name evidence="3" type="ORF">Esi_0033_0011</name>
</gene>